<reference evidence="2" key="2">
    <citation type="submission" date="2021-04" db="EMBL/GenBank/DDBJ databases">
        <authorList>
            <person name="Gilroy R."/>
        </authorList>
    </citation>
    <scope>NUCLEOTIDE SEQUENCE</scope>
    <source>
        <strain evidence="2">12435</strain>
    </source>
</reference>
<accession>A0A9D1Q0C5</accession>
<dbReference type="Proteomes" id="UP000823990">
    <property type="component" value="Unassembled WGS sequence"/>
</dbReference>
<evidence type="ECO:0000259" key="1">
    <source>
        <dbReference type="Pfam" id="PF00149"/>
    </source>
</evidence>
<dbReference type="PANTHER" id="PTHR30337:SF0">
    <property type="entry name" value="NUCLEASE SBCCD SUBUNIT D"/>
    <property type="match status" value="1"/>
</dbReference>
<evidence type="ECO:0000313" key="3">
    <source>
        <dbReference type="Proteomes" id="UP000823990"/>
    </source>
</evidence>
<sequence length="355" mass="39000">MKIIHCADLHLGSRMSSGLPADKADVKKTEVRAAFGKMLDYARGCGARAVLLCGDVFDSDRPFKKDKEYFYNAVRGNPDIDFYYLRGNHDTGESYLEELPNLKTFGSDGWTTYDLGDVTVSGIEMTGGNARSLYAQLALDKSRKNIVMLHGEPDSSAGRDKVCLPRLKNKNIDYLALGHIHAGFDGKLDDRGVYVMPGCLEGRGFDEPGVKGFYVLDTSGEGIDFSFVPDSLRVVRVLDVDISGANDVYSAVETVRGAVVCDKSDIVRVCLTGEIGFDGDGMEKDVLRMLEEKCWYASVKDRTQSRLDDPSADGDLSLRGEFVRLVSGSGDIPDDMKREIVNMGLRALAGREVDR</sequence>
<dbReference type="GO" id="GO:0016787">
    <property type="term" value="F:hydrolase activity"/>
    <property type="evidence" value="ECO:0007669"/>
    <property type="project" value="InterPro"/>
</dbReference>
<dbReference type="SUPFAM" id="SSF56300">
    <property type="entry name" value="Metallo-dependent phosphatases"/>
    <property type="match status" value="1"/>
</dbReference>
<dbReference type="Gene3D" id="3.60.21.10">
    <property type="match status" value="1"/>
</dbReference>
<dbReference type="Pfam" id="PF00149">
    <property type="entry name" value="Metallophos"/>
    <property type="match status" value="1"/>
</dbReference>
<evidence type="ECO:0000313" key="2">
    <source>
        <dbReference type="EMBL" id="HIW03087.1"/>
    </source>
</evidence>
<dbReference type="AlphaFoldDB" id="A0A9D1Q0C5"/>
<dbReference type="InterPro" id="IPR004843">
    <property type="entry name" value="Calcineurin-like_PHP"/>
</dbReference>
<feature type="domain" description="Calcineurin-like phosphoesterase" evidence="1">
    <location>
        <begin position="1"/>
        <end position="182"/>
    </location>
</feature>
<organism evidence="2 3">
    <name type="scientific">Candidatus Protoclostridium stercorigallinarum</name>
    <dbReference type="NCBI Taxonomy" id="2838741"/>
    <lineage>
        <taxon>Bacteria</taxon>
        <taxon>Bacillati</taxon>
        <taxon>Bacillota</taxon>
        <taxon>Clostridia</taxon>
        <taxon>Candidatus Protoclostridium</taxon>
    </lineage>
</organism>
<protein>
    <submittedName>
        <fullName evidence="2">Metallophosphoesterase</fullName>
    </submittedName>
</protein>
<reference evidence="2" key="1">
    <citation type="journal article" date="2021" name="PeerJ">
        <title>Extensive microbial diversity within the chicken gut microbiome revealed by metagenomics and culture.</title>
        <authorList>
            <person name="Gilroy R."/>
            <person name="Ravi A."/>
            <person name="Getino M."/>
            <person name="Pursley I."/>
            <person name="Horton D.L."/>
            <person name="Alikhan N.F."/>
            <person name="Baker D."/>
            <person name="Gharbi K."/>
            <person name="Hall N."/>
            <person name="Watson M."/>
            <person name="Adriaenssens E.M."/>
            <person name="Foster-Nyarko E."/>
            <person name="Jarju S."/>
            <person name="Secka A."/>
            <person name="Antonio M."/>
            <person name="Oren A."/>
            <person name="Chaudhuri R.R."/>
            <person name="La Ragione R."/>
            <person name="Hildebrand F."/>
            <person name="Pallen M.J."/>
        </authorList>
    </citation>
    <scope>NUCLEOTIDE SEQUENCE</scope>
    <source>
        <strain evidence="2">12435</strain>
    </source>
</reference>
<name>A0A9D1Q0C5_9FIRM</name>
<dbReference type="PANTHER" id="PTHR30337">
    <property type="entry name" value="COMPONENT OF ATP-DEPENDENT DSDNA EXONUCLEASE"/>
    <property type="match status" value="1"/>
</dbReference>
<dbReference type="InterPro" id="IPR029052">
    <property type="entry name" value="Metallo-depent_PP-like"/>
</dbReference>
<comment type="caution">
    <text evidence="2">The sequence shown here is derived from an EMBL/GenBank/DDBJ whole genome shotgun (WGS) entry which is preliminary data.</text>
</comment>
<proteinExistence type="predicted"/>
<gene>
    <name evidence="2" type="ORF">H9892_07090</name>
</gene>
<dbReference type="EMBL" id="DXHS01000120">
    <property type="protein sequence ID" value="HIW03087.1"/>
    <property type="molecule type" value="Genomic_DNA"/>
</dbReference>
<dbReference type="InterPro" id="IPR050535">
    <property type="entry name" value="DNA_Repair-Maintenance_Comp"/>
</dbReference>